<proteinExistence type="inferred from homology"/>
<dbReference type="Proteomes" id="UP000663792">
    <property type="component" value="Unassembled WGS sequence"/>
</dbReference>
<dbReference type="PANTHER" id="PTHR34979">
    <property type="entry name" value="INNER MEMBRANE PROTEIN YGAZ"/>
    <property type="match status" value="1"/>
</dbReference>
<feature type="transmembrane region" description="Helical" evidence="8">
    <location>
        <begin position="167"/>
        <end position="186"/>
    </location>
</feature>
<evidence type="ECO:0000256" key="1">
    <source>
        <dbReference type="ARBA" id="ARBA00004651"/>
    </source>
</evidence>
<protein>
    <submittedName>
        <fullName evidence="9">AzlC family ABC transporter permease</fullName>
    </submittedName>
</protein>
<gene>
    <name evidence="9" type="ORF">JL106_02135</name>
</gene>
<evidence type="ECO:0000256" key="7">
    <source>
        <dbReference type="ARBA" id="ARBA00023136"/>
    </source>
</evidence>
<keyword evidence="7 8" id="KW-0472">Membrane</keyword>
<evidence type="ECO:0000256" key="2">
    <source>
        <dbReference type="ARBA" id="ARBA00010735"/>
    </source>
</evidence>
<feature type="transmembrane region" description="Helical" evidence="8">
    <location>
        <begin position="218"/>
        <end position="236"/>
    </location>
</feature>
<evidence type="ECO:0000256" key="8">
    <source>
        <dbReference type="SAM" id="Phobius"/>
    </source>
</evidence>
<dbReference type="EMBL" id="JAERWK010000003">
    <property type="protein sequence ID" value="MBM9466078.1"/>
    <property type="molecule type" value="Genomic_DNA"/>
</dbReference>
<organism evidence="9 10">
    <name type="scientific">Nakamurella leprariae</name>
    <dbReference type="NCBI Taxonomy" id="2803911"/>
    <lineage>
        <taxon>Bacteria</taxon>
        <taxon>Bacillati</taxon>
        <taxon>Actinomycetota</taxon>
        <taxon>Actinomycetes</taxon>
        <taxon>Nakamurellales</taxon>
        <taxon>Nakamurellaceae</taxon>
        <taxon>Nakamurella</taxon>
    </lineage>
</organism>
<dbReference type="PANTHER" id="PTHR34979:SF1">
    <property type="entry name" value="INNER MEMBRANE PROTEIN YGAZ"/>
    <property type="match status" value="1"/>
</dbReference>
<feature type="transmembrane region" description="Helical" evidence="8">
    <location>
        <begin position="193"/>
        <end position="212"/>
    </location>
</feature>
<dbReference type="GO" id="GO:0005886">
    <property type="term" value="C:plasma membrane"/>
    <property type="evidence" value="ECO:0007669"/>
    <property type="project" value="UniProtKB-SubCell"/>
</dbReference>
<evidence type="ECO:0000256" key="5">
    <source>
        <dbReference type="ARBA" id="ARBA00022692"/>
    </source>
</evidence>
<keyword evidence="3" id="KW-0813">Transport</keyword>
<comment type="caution">
    <text evidence="9">The sequence shown here is derived from an EMBL/GenBank/DDBJ whole genome shotgun (WGS) entry which is preliminary data.</text>
</comment>
<evidence type="ECO:0000313" key="10">
    <source>
        <dbReference type="Proteomes" id="UP000663792"/>
    </source>
</evidence>
<accession>A0A938YAJ4</accession>
<feature type="transmembrane region" description="Helical" evidence="8">
    <location>
        <begin position="138"/>
        <end position="161"/>
    </location>
</feature>
<keyword evidence="4" id="KW-1003">Cell membrane</keyword>
<feature type="transmembrane region" description="Helical" evidence="8">
    <location>
        <begin position="58"/>
        <end position="81"/>
    </location>
</feature>
<comment type="subcellular location">
    <subcellularLocation>
        <location evidence="1">Cell membrane</location>
        <topology evidence="1">Multi-pass membrane protein</topology>
    </subcellularLocation>
</comment>
<evidence type="ECO:0000313" key="9">
    <source>
        <dbReference type="EMBL" id="MBM9466078.1"/>
    </source>
</evidence>
<dbReference type="Pfam" id="PF03591">
    <property type="entry name" value="AzlC"/>
    <property type="match status" value="1"/>
</dbReference>
<evidence type="ECO:0000256" key="6">
    <source>
        <dbReference type="ARBA" id="ARBA00022989"/>
    </source>
</evidence>
<evidence type="ECO:0000256" key="3">
    <source>
        <dbReference type="ARBA" id="ARBA00022448"/>
    </source>
</evidence>
<keyword evidence="6 8" id="KW-1133">Transmembrane helix</keyword>
<keyword evidence="10" id="KW-1185">Reference proteome</keyword>
<dbReference type="InterPro" id="IPR011606">
    <property type="entry name" value="Brnchd-chn_aa_trnsp_permease"/>
</dbReference>
<name>A0A938YAJ4_9ACTN</name>
<feature type="transmembrane region" description="Helical" evidence="8">
    <location>
        <begin position="15"/>
        <end position="38"/>
    </location>
</feature>
<evidence type="ECO:0000256" key="4">
    <source>
        <dbReference type="ARBA" id="ARBA00022475"/>
    </source>
</evidence>
<keyword evidence="5 8" id="KW-0812">Transmembrane</keyword>
<reference evidence="9" key="1">
    <citation type="submission" date="2021-01" db="EMBL/GenBank/DDBJ databases">
        <title>YIM 132084 draft genome.</title>
        <authorList>
            <person name="An D."/>
        </authorList>
    </citation>
    <scope>NUCLEOTIDE SEQUENCE</scope>
    <source>
        <strain evidence="9">YIM 132084</strain>
    </source>
</reference>
<sequence>MAAWSPIRTRLRRDAFGIALATGAYAVSFGAISVASGLDVWQTVALSAVMFSGGSQFGLVGVVAGGGAPLAGALTAVLLGVRNGLYGLRMAPLLRAGGWRRPAVAQLVIDETTAMALAGQQEAVDAGRPELADRAGRFGFFATGIALFTLWNLGTLIGALGAEWLPAPTVLGLDAAVPAAFLALLAPRLRHGGPVVVALLAAAVAVAASPFVPVGIPVLLAALVGVVVGWVPNRLAGQDALR</sequence>
<dbReference type="AlphaFoldDB" id="A0A938YAJ4"/>
<comment type="similarity">
    <text evidence="2">Belongs to the AzlC family.</text>
</comment>
<dbReference type="GO" id="GO:1903785">
    <property type="term" value="P:L-valine transmembrane transport"/>
    <property type="evidence" value="ECO:0007669"/>
    <property type="project" value="TreeGrafter"/>
</dbReference>